<evidence type="ECO:0000256" key="1">
    <source>
        <dbReference type="ARBA" id="ARBA00022618"/>
    </source>
</evidence>
<comment type="function">
    <text evidence="4 5">Cell division protein that is part of the divisome complex and is recruited early to the Z-ring. Probably stimulates Z-ring formation, perhaps through the cross-linking of FtsZ protofilaments. Its function overlaps with FtsA.</text>
</comment>
<keyword evidence="5" id="KW-0963">Cytoplasm</keyword>
<dbReference type="Gene3D" id="3.30.110.150">
    <property type="entry name" value="SepF-like protein"/>
    <property type="match status" value="1"/>
</dbReference>
<comment type="similarity">
    <text evidence="5">Belongs to the SepF family.</text>
</comment>
<dbReference type="GO" id="GO:0043093">
    <property type="term" value="P:FtsZ-dependent cytokinesis"/>
    <property type="evidence" value="ECO:0007669"/>
    <property type="project" value="UniProtKB-UniRule"/>
</dbReference>
<organism evidence="6 7">
    <name type="scientific">Streptomyces pacificus</name>
    <dbReference type="NCBI Taxonomy" id="2705029"/>
    <lineage>
        <taxon>Bacteria</taxon>
        <taxon>Bacillati</taxon>
        <taxon>Actinomycetota</taxon>
        <taxon>Actinomycetes</taxon>
        <taxon>Kitasatosporales</taxon>
        <taxon>Streptomycetaceae</taxon>
        <taxon>Streptomyces</taxon>
    </lineage>
</organism>
<proteinExistence type="inferred from homology"/>
<keyword evidence="1 5" id="KW-0132">Cell division</keyword>
<evidence type="ECO:0000256" key="5">
    <source>
        <dbReference type="HAMAP-Rule" id="MF_01197"/>
    </source>
</evidence>
<comment type="subcellular location">
    <subcellularLocation>
        <location evidence="5">Cytoplasm</location>
    </subcellularLocation>
    <text evidence="5">Localizes to the division site, in a FtsZ-dependent manner.</text>
</comment>
<evidence type="ECO:0000256" key="3">
    <source>
        <dbReference type="ARBA" id="ARBA00023306"/>
    </source>
</evidence>
<evidence type="ECO:0000256" key="2">
    <source>
        <dbReference type="ARBA" id="ARBA00023210"/>
    </source>
</evidence>
<dbReference type="Pfam" id="PF04472">
    <property type="entry name" value="SepF"/>
    <property type="match status" value="1"/>
</dbReference>
<protein>
    <recommendedName>
        <fullName evidence="5">Cell division protein SepF</fullName>
    </recommendedName>
</protein>
<evidence type="ECO:0000256" key="4">
    <source>
        <dbReference type="ARBA" id="ARBA00044936"/>
    </source>
</evidence>
<dbReference type="GO" id="GO:0000917">
    <property type="term" value="P:division septum assembly"/>
    <property type="evidence" value="ECO:0007669"/>
    <property type="project" value="UniProtKB-KW"/>
</dbReference>
<name>A0A6A0AY45_9ACTN</name>
<sequence length="152" mass="16643">MSLLGRTGEGREDGCMSRYERFDVTDEQWEGLAQVVPLRGRDEWPSRVDHHTIPRDGLAASAAEAEQRRMVVLRVQVFADAREVAEYLVARVPVLLDLTSADAEVAKRILDFSSGVVFGLGCGMHRVDRNVFLLAPVGTEVDGLAATAVPHA</sequence>
<dbReference type="GO" id="GO:0005737">
    <property type="term" value="C:cytoplasm"/>
    <property type="evidence" value="ECO:0007669"/>
    <property type="project" value="UniProtKB-SubCell"/>
</dbReference>
<evidence type="ECO:0000313" key="6">
    <source>
        <dbReference type="EMBL" id="GFH37869.1"/>
    </source>
</evidence>
<dbReference type="HAMAP" id="MF_01197">
    <property type="entry name" value="SepF"/>
    <property type="match status" value="1"/>
</dbReference>
<keyword evidence="2 5" id="KW-0717">Septation</keyword>
<comment type="subunit">
    <text evidence="5">Homodimer. Interacts with FtsZ.</text>
</comment>
<accession>A0A6A0AY45</accession>
<gene>
    <name evidence="5" type="primary">sepF</name>
    <name evidence="6" type="ORF">SCWH03_41090</name>
</gene>
<dbReference type="PANTHER" id="PTHR35798:SF1">
    <property type="entry name" value="CELL DIVISION PROTEIN SEPF"/>
    <property type="match status" value="1"/>
</dbReference>
<dbReference type="InterPro" id="IPR023052">
    <property type="entry name" value="Cell_div_SepF"/>
</dbReference>
<dbReference type="EMBL" id="BLLG01000012">
    <property type="protein sequence ID" value="GFH37869.1"/>
    <property type="molecule type" value="Genomic_DNA"/>
</dbReference>
<dbReference type="InterPro" id="IPR038594">
    <property type="entry name" value="SepF-like_sf"/>
</dbReference>
<reference evidence="6 7" key="1">
    <citation type="submission" date="2020-02" db="EMBL/GenBank/DDBJ databases">
        <title>Whole Genome Shotgun Sequence of Streptomyces sp. strain CWH03.</title>
        <authorList>
            <person name="Dohra H."/>
            <person name="Kodani S."/>
            <person name="Yamamura H."/>
        </authorList>
    </citation>
    <scope>NUCLEOTIDE SEQUENCE [LARGE SCALE GENOMIC DNA]</scope>
    <source>
        <strain evidence="6 7">CWH03</strain>
    </source>
</reference>
<keyword evidence="7" id="KW-1185">Reference proteome</keyword>
<dbReference type="AlphaFoldDB" id="A0A6A0AY45"/>
<dbReference type="Proteomes" id="UP000484988">
    <property type="component" value="Unassembled WGS sequence"/>
</dbReference>
<evidence type="ECO:0000313" key="7">
    <source>
        <dbReference type="Proteomes" id="UP000484988"/>
    </source>
</evidence>
<keyword evidence="3 5" id="KW-0131">Cell cycle</keyword>
<comment type="caution">
    <text evidence="6">The sequence shown here is derived from an EMBL/GenBank/DDBJ whole genome shotgun (WGS) entry which is preliminary data.</text>
</comment>
<dbReference type="InterPro" id="IPR007561">
    <property type="entry name" value="Cell_div_SepF/SepF-rel"/>
</dbReference>
<dbReference type="PANTHER" id="PTHR35798">
    <property type="entry name" value="CELL DIVISION PROTEIN SEPF"/>
    <property type="match status" value="1"/>
</dbReference>